<evidence type="ECO:0000256" key="12">
    <source>
        <dbReference type="ARBA" id="ARBA00048721"/>
    </source>
</evidence>
<reference evidence="17" key="1">
    <citation type="journal article" date="2021" name="PeerJ">
        <title>Extensive microbial diversity within the chicken gut microbiome revealed by metagenomics and culture.</title>
        <authorList>
            <person name="Gilroy R."/>
            <person name="Ravi A."/>
            <person name="Getino M."/>
            <person name="Pursley I."/>
            <person name="Horton D.L."/>
            <person name="Alikhan N.F."/>
            <person name="Baker D."/>
            <person name="Gharbi K."/>
            <person name="Hall N."/>
            <person name="Watson M."/>
            <person name="Adriaenssens E.M."/>
            <person name="Foster-Nyarko E."/>
            <person name="Jarju S."/>
            <person name="Secka A."/>
            <person name="Antonio M."/>
            <person name="Oren A."/>
            <person name="Chaudhuri R.R."/>
            <person name="La Ragione R."/>
            <person name="Hildebrand F."/>
            <person name="Pallen M.J."/>
        </authorList>
    </citation>
    <scope>NUCLEOTIDE SEQUENCE</scope>
    <source>
        <strain evidence="17">1345</strain>
    </source>
</reference>
<dbReference type="SUPFAM" id="SSF109604">
    <property type="entry name" value="HD-domain/PDEase-like"/>
    <property type="match status" value="1"/>
</dbReference>
<dbReference type="Proteomes" id="UP000886750">
    <property type="component" value="Unassembled WGS sequence"/>
</dbReference>
<proteinExistence type="inferred from homology"/>
<dbReference type="NCBIfam" id="TIGR00488">
    <property type="entry name" value="bis(5'-nucleosyl)-tetraphosphatase (symmetrical) YqeK"/>
    <property type="match status" value="1"/>
</dbReference>
<dbReference type="Gene3D" id="1.10.3210.10">
    <property type="entry name" value="Hypothetical protein af1432"/>
    <property type="match status" value="1"/>
</dbReference>
<keyword evidence="5 14" id="KW-0548">Nucleotidyltransferase</keyword>
<dbReference type="GO" id="GO:0008803">
    <property type="term" value="F:bis(5'-nucleosyl)-tetraphosphatase (symmetrical) activity"/>
    <property type="evidence" value="ECO:0007669"/>
    <property type="project" value="UniProtKB-EC"/>
</dbReference>
<dbReference type="EMBL" id="DXCQ01000049">
    <property type="protein sequence ID" value="HIY97104.1"/>
    <property type="molecule type" value="Genomic_DNA"/>
</dbReference>
<accession>A0A9D2A030</accession>
<feature type="domain" description="Cytidyltransferase-like" evidence="15">
    <location>
        <begin position="5"/>
        <end position="170"/>
    </location>
</feature>
<keyword evidence="10" id="KW-0408">Iron</keyword>
<dbReference type="NCBIfam" id="TIGR00125">
    <property type="entry name" value="cyt_tran_rel"/>
    <property type="match status" value="1"/>
</dbReference>
<dbReference type="PANTHER" id="PTHR39321">
    <property type="entry name" value="NICOTINATE-NUCLEOTIDE ADENYLYLTRANSFERASE-RELATED"/>
    <property type="match status" value="1"/>
</dbReference>
<comment type="catalytic activity">
    <reaction evidence="13">
        <text>P(1),P(4)-bis(5'-adenosyl) tetraphosphate + H2O = 2 ADP + 2 H(+)</text>
        <dbReference type="Rhea" id="RHEA:24252"/>
        <dbReference type="ChEBI" id="CHEBI:15377"/>
        <dbReference type="ChEBI" id="CHEBI:15378"/>
        <dbReference type="ChEBI" id="CHEBI:58141"/>
        <dbReference type="ChEBI" id="CHEBI:456216"/>
        <dbReference type="EC" id="3.6.1.41"/>
    </reaction>
</comment>
<keyword evidence="3 14" id="KW-0662">Pyridine nucleotide biosynthesis</keyword>
<evidence type="ECO:0000259" key="15">
    <source>
        <dbReference type="Pfam" id="PF01467"/>
    </source>
</evidence>
<dbReference type="GO" id="GO:0009435">
    <property type="term" value="P:NAD+ biosynthetic process"/>
    <property type="evidence" value="ECO:0007669"/>
    <property type="project" value="UniProtKB-UniRule"/>
</dbReference>
<organism evidence="17 18">
    <name type="scientific">Candidatus Borkfalkia excrementigallinarum</name>
    <dbReference type="NCBI Taxonomy" id="2838506"/>
    <lineage>
        <taxon>Bacteria</taxon>
        <taxon>Bacillati</taxon>
        <taxon>Bacillota</taxon>
        <taxon>Clostridia</taxon>
        <taxon>Christensenellales</taxon>
        <taxon>Christensenellaceae</taxon>
        <taxon>Candidatus Borkfalkia</taxon>
    </lineage>
</organism>
<feature type="domain" description="HD" evidence="16">
    <location>
        <begin position="215"/>
        <end position="320"/>
    </location>
</feature>
<keyword evidence="9 14" id="KW-0067">ATP-binding</keyword>
<keyword evidence="7 14" id="KW-0547">Nucleotide-binding</keyword>
<comment type="catalytic activity">
    <reaction evidence="12 14">
        <text>nicotinate beta-D-ribonucleotide + ATP + H(+) = deamido-NAD(+) + diphosphate</text>
        <dbReference type="Rhea" id="RHEA:22860"/>
        <dbReference type="ChEBI" id="CHEBI:15378"/>
        <dbReference type="ChEBI" id="CHEBI:30616"/>
        <dbReference type="ChEBI" id="CHEBI:33019"/>
        <dbReference type="ChEBI" id="CHEBI:57502"/>
        <dbReference type="ChEBI" id="CHEBI:58437"/>
        <dbReference type="EC" id="2.7.7.18"/>
    </reaction>
</comment>
<keyword evidence="6" id="KW-0479">Metal-binding</keyword>
<dbReference type="GO" id="GO:0046872">
    <property type="term" value="F:metal ion binding"/>
    <property type="evidence" value="ECO:0007669"/>
    <property type="project" value="UniProtKB-KW"/>
</dbReference>
<dbReference type="HAMAP" id="MF_00244">
    <property type="entry name" value="NaMN_adenylyltr"/>
    <property type="match status" value="1"/>
</dbReference>
<comment type="caution">
    <text evidence="17">The sequence shown here is derived from an EMBL/GenBank/DDBJ whole genome shotgun (WGS) entry which is preliminary data.</text>
</comment>
<dbReference type="GO" id="GO:0004515">
    <property type="term" value="F:nicotinate-nucleotide adenylyltransferase activity"/>
    <property type="evidence" value="ECO:0007669"/>
    <property type="project" value="UniProtKB-UniRule"/>
</dbReference>
<dbReference type="Pfam" id="PF01966">
    <property type="entry name" value="HD"/>
    <property type="match status" value="1"/>
</dbReference>
<evidence type="ECO:0000256" key="1">
    <source>
        <dbReference type="ARBA" id="ARBA00002324"/>
    </source>
</evidence>
<evidence type="ECO:0000259" key="16">
    <source>
        <dbReference type="Pfam" id="PF01966"/>
    </source>
</evidence>
<evidence type="ECO:0000313" key="18">
    <source>
        <dbReference type="Proteomes" id="UP000886750"/>
    </source>
</evidence>
<comment type="function">
    <text evidence="1 14">Catalyzes the reversible adenylation of nicotinate mononucleotide (NaMN) to nicotinic acid adenine dinucleotide (NaAD).</text>
</comment>
<evidence type="ECO:0000256" key="6">
    <source>
        <dbReference type="ARBA" id="ARBA00022723"/>
    </source>
</evidence>
<dbReference type="InterPro" id="IPR005248">
    <property type="entry name" value="NadD/NMNAT"/>
</dbReference>
<dbReference type="NCBIfam" id="NF000840">
    <property type="entry name" value="PRK00071.1-3"/>
    <property type="match status" value="1"/>
</dbReference>
<evidence type="ECO:0000256" key="8">
    <source>
        <dbReference type="ARBA" id="ARBA00022801"/>
    </source>
</evidence>
<dbReference type="PANTHER" id="PTHR39321:SF3">
    <property type="entry name" value="PHOSPHOPANTETHEINE ADENYLYLTRANSFERASE"/>
    <property type="match status" value="1"/>
</dbReference>
<dbReference type="NCBIfam" id="TIGR00482">
    <property type="entry name" value="nicotinate (nicotinamide) nucleotide adenylyltransferase"/>
    <property type="match status" value="1"/>
</dbReference>
<evidence type="ECO:0000256" key="5">
    <source>
        <dbReference type="ARBA" id="ARBA00022695"/>
    </source>
</evidence>
<comment type="similarity">
    <text evidence="14">Belongs to the NadD family.</text>
</comment>
<sequence>MKIAIFGGSFDPVHAEHINLVRAAAEKLQADKIIVVPAFVPPHKQGKNMAPAQDRLNMCRLAFAGIKNCEVSSYELNAGGTSYTYLTVEWFRRKYPDAQFYLLVGSDMLKDFYTWKNPEEILAQAELVACNREGDKVNFRAEQIRFFAKFRKTFKTLDYVGKNVSSTETRVLCAFGEDLRPYLPADVSDYIEARSLYRVERVKDALRYMKPARRKHSLRVALMAAGVAAKYKLSEHDVIQACGLHDVAKSLDLSAPELAGFSPEEEVPQPVLHQYTGAYMAEHTFGITDANVLDAIRYHTSGRPNMSVLEKVVFLSDMLEQGRDFSGIDKLRRLFYEDLDECMFQSLKHELKYLKRERRDIYPLTEQAFEYYKENRSL</sequence>
<evidence type="ECO:0000256" key="7">
    <source>
        <dbReference type="ARBA" id="ARBA00022741"/>
    </source>
</evidence>
<dbReference type="InterPro" id="IPR006674">
    <property type="entry name" value="HD_domain"/>
</dbReference>
<dbReference type="SUPFAM" id="SSF52374">
    <property type="entry name" value="Nucleotidylyl transferase"/>
    <property type="match status" value="1"/>
</dbReference>
<evidence type="ECO:0000256" key="3">
    <source>
        <dbReference type="ARBA" id="ARBA00022642"/>
    </source>
</evidence>
<dbReference type="Pfam" id="PF01467">
    <property type="entry name" value="CTP_transf_like"/>
    <property type="match status" value="1"/>
</dbReference>
<evidence type="ECO:0000256" key="4">
    <source>
        <dbReference type="ARBA" id="ARBA00022679"/>
    </source>
</evidence>
<dbReference type="EC" id="2.7.7.18" evidence="14"/>
<reference evidence="17" key="2">
    <citation type="submission" date="2021-04" db="EMBL/GenBank/DDBJ databases">
        <authorList>
            <person name="Gilroy R."/>
        </authorList>
    </citation>
    <scope>NUCLEOTIDE SEQUENCE</scope>
    <source>
        <strain evidence="17">1345</strain>
    </source>
</reference>
<dbReference type="InterPro" id="IPR004821">
    <property type="entry name" value="Cyt_trans-like"/>
</dbReference>
<dbReference type="CDD" id="cd00077">
    <property type="entry name" value="HDc"/>
    <property type="match status" value="1"/>
</dbReference>
<gene>
    <name evidence="14 17" type="primary">nadD</name>
    <name evidence="17" type="ORF">H9729_05390</name>
</gene>
<evidence type="ECO:0000256" key="9">
    <source>
        <dbReference type="ARBA" id="ARBA00022840"/>
    </source>
</evidence>
<evidence type="ECO:0000256" key="11">
    <source>
        <dbReference type="ARBA" id="ARBA00023027"/>
    </source>
</evidence>
<evidence type="ECO:0000256" key="10">
    <source>
        <dbReference type="ARBA" id="ARBA00023004"/>
    </source>
</evidence>
<name>A0A9D2A030_9FIRM</name>
<dbReference type="InterPro" id="IPR005249">
    <property type="entry name" value="YqeK"/>
</dbReference>
<keyword evidence="8" id="KW-0378">Hydrolase</keyword>
<comment type="pathway">
    <text evidence="2 14">Cofactor biosynthesis; NAD(+) biosynthesis; deamido-NAD(+) from nicotinate D-ribonucleotide: step 1/1.</text>
</comment>
<dbReference type="Gene3D" id="3.40.50.620">
    <property type="entry name" value="HUPs"/>
    <property type="match status" value="1"/>
</dbReference>
<protein>
    <recommendedName>
        <fullName evidence="14">Probable nicotinate-nucleotide adenylyltransferase</fullName>
        <ecNumber evidence="14">2.7.7.18</ecNumber>
    </recommendedName>
    <alternativeName>
        <fullName evidence="14">Deamido-NAD(+) diphosphorylase</fullName>
    </alternativeName>
    <alternativeName>
        <fullName evidence="14">Deamido-NAD(+) pyrophosphorylase</fullName>
    </alternativeName>
    <alternativeName>
        <fullName evidence="14">Nicotinate mononucleotide adenylyltransferase</fullName>
        <shortName evidence="14">NaMN adenylyltransferase</shortName>
    </alternativeName>
</protein>
<dbReference type="AlphaFoldDB" id="A0A9D2A030"/>
<evidence type="ECO:0000256" key="13">
    <source>
        <dbReference type="ARBA" id="ARBA00049417"/>
    </source>
</evidence>
<keyword evidence="11 14" id="KW-0520">NAD</keyword>
<dbReference type="GO" id="GO:0005524">
    <property type="term" value="F:ATP binding"/>
    <property type="evidence" value="ECO:0007669"/>
    <property type="project" value="UniProtKB-KW"/>
</dbReference>
<evidence type="ECO:0000313" key="17">
    <source>
        <dbReference type="EMBL" id="HIY97104.1"/>
    </source>
</evidence>
<dbReference type="CDD" id="cd02165">
    <property type="entry name" value="NMNAT"/>
    <property type="match status" value="1"/>
</dbReference>
<dbReference type="InterPro" id="IPR003607">
    <property type="entry name" value="HD/PDEase_dom"/>
</dbReference>
<dbReference type="InterPro" id="IPR014729">
    <property type="entry name" value="Rossmann-like_a/b/a_fold"/>
</dbReference>
<keyword evidence="4 14" id="KW-0808">Transferase</keyword>
<evidence type="ECO:0000256" key="2">
    <source>
        <dbReference type="ARBA" id="ARBA00005019"/>
    </source>
</evidence>
<evidence type="ECO:0000256" key="14">
    <source>
        <dbReference type="HAMAP-Rule" id="MF_00244"/>
    </source>
</evidence>